<evidence type="ECO:0000313" key="2">
    <source>
        <dbReference type="EMBL" id="KEI18252.1"/>
    </source>
</evidence>
<dbReference type="NCBIfam" id="NF047498">
    <property type="entry name" value="LIC_12616_fam"/>
    <property type="match status" value="1"/>
</dbReference>
<organism evidence="2 3">
    <name type="scientific">Clostridium haemolyticum NCTC 9693</name>
    <dbReference type="NCBI Taxonomy" id="1443114"/>
    <lineage>
        <taxon>Bacteria</taxon>
        <taxon>Bacillati</taxon>
        <taxon>Bacillota</taxon>
        <taxon>Clostridia</taxon>
        <taxon>Eubacteriales</taxon>
        <taxon>Clostridiaceae</taxon>
        <taxon>Clostridium</taxon>
    </lineage>
</organism>
<gene>
    <name evidence="2" type="ORF">Z960_03800</name>
</gene>
<protein>
    <recommendedName>
        <fullName evidence="1">Phage neck terminator protein gp12-like domain-containing protein</fullName>
    </recommendedName>
</protein>
<proteinExistence type="predicted"/>
<evidence type="ECO:0000313" key="3">
    <source>
        <dbReference type="Proteomes" id="UP000027937"/>
    </source>
</evidence>
<comment type="caution">
    <text evidence="2">The sequence shown here is derived from an EMBL/GenBank/DDBJ whole genome shotgun (WGS) entry which is preliminary data.</text>
</comment>
<dbReference type="EMBL" id="JENX01000026">
    <property type="protein sequence ID" value="KEI18252.1"/>
    <property type="molecule type" value="Genomic_DNA"/>
</dbReference>
<dbReference type="Proteomes" id="UP000027937">
    <property type="component" value="Unassembled WGS sequence"/>
</dbReference>
<keyword evidence="3" id="KW-1185">Reference proteome</keyword>
<dbReference type="Pfam" id="PF23961">
    <property type="entry name" value="Phage_tail_terminator_9"/>
    <property type="match status" value="1"/>
</dbReference>
<reference evidence="2 3" key="1">
    <citation type="submission" date="2014-02" db="EMBL/GenBank/DDBJ databases">
        <title>Plasmidome dynamics in the species complex Clostridium novyi sensu lato converts strains of independent lineages into distinctly different pathogens.</title>
        <authorList>
            <person name="Skarin H."/>
            <person name="Segerman B."/>
        </authorList>
    </citation>
    <scope>NUCLEOTIDE SEQUENCE [LARGE SCALE GENOMIC DNA]</scope>
    <source>
        <strain evidence="2 3">NCTC 9693</strain>
    </source>
</reference>
<accession>A0ABR4TGW2</accession>
<name>A0ABR4TGW2_CLOHA</name>
<feature type="domain" description="Phage neck terminator protein gp12-like" evidence="1">
    <location>
        <begin position="7"/>
        <end position="165"/>
    </location>
</feature>
<dbReference type="RefSeq" id="WP_039228098.1">
    <property type="nucleotide sequence ID" value="NZ_JENX01000026.1"/>
</dbReference>
<dbReference type="InterPro" id="IPR057087">
    <property type="entry name" value="Gp12-like"/>
</dbReference>
<sequence length="167" mass="19449">MVNLFEVWTEINAYLNKNMKEINKNYKFIKGNSIHNLPSYPYCITNVLVGYIQDNDTFEGTIIETSTKNGVKITRFTEPQMTFSLTFYSDKQEEAMIFATNTMSFLQTQKQLISYKCDIILLDCTKLVDKTSILETGYVYKWGFDIRLRVGDIVETQVDTIEEIELQ</sequence>
<evidence type="ECO:0000259" key="1">
    <source>
        <dbReference type="Pfam" id="PF23961"/>
    </source>
</evidence>